<keyword evidence="3" id="KW-0378">Hydrolase</keyword>
<dbReference type="PANTHER" id="PTHR47053">
    <property type="entry name" value="MUREIN DD-ENDOPEPTIDASE MEPH-RELATED"/>
    <property type="match status" value="1"/>
</dbReference>
<keyword evidence="4" id="KW-0788">Thiol protease</keyword>
<dbReference type="InterPro" id="IPR051202">
    <property type="entry name" value="Peptidase_C40"/>
</dbReference>
<dbReference type="SUPFAM" id="SSF53955">
    <property type="entry name" value="Lysozyme-like"/>
    <property type="match status" value="1"/>
</dbReference>
<dbReference type="InterPro" id="IPR038765">
    <property type="entry name" value="Papain-like_cys_pep_sf"/>
</dbReference>
<dbReference type="InterPro" id="IPR000064">
    <property type="entry name" value="NLP_P60_dom"/>
</dbReference>
<evidence type="ECO:0000256" key="4">
    <source>
        <dbReference type="ARBA" id="ARBA00022807"/>
    </source>
</evidence>
<dbReference type="InterPro" id="IPR008258">
    <property type="entry name" value="Transglycosylase_SLT_dom_1"/>
</dbReference>
<reference evidence="7 8" key="1">
    <citation type="submission" date="2020-02" db="EMBL/GenBank/DDBJ databases">
        <title>Streptomyces malaysiensis DSM14702 (JHCC583434, PFL_A843) Genome sequencing and assembly.</title>
        <authorList>
            <person name="Samborskyy M."/>
        </authorList>
    </citation>
    <scope>NUCLEOTIDE SEQUENCE [LARGE SCALE GENOMIC DNA]</scope>
    <source>
        <strain evidence="7 8">DSM 14702</strain>
    </source>
</reference>
<keyword evidence="5" id="KW-1133">Transmembrane helix</keyword>
<dbReference type="Gene3D" id="1.10.8.350">
    <property type="entry name" value="Bacterial muramidase"/>
    <property type="match status" value="1"/>
</dbReference>
<feature type="transmembrane region" description="Helical" evidence="5">
    <location>
        <begin position="12"/>
        <end position="34"/>
    </location>
</feature>
<gene>
    <name evidence="7" type="ORF">SMALB_7649</name>
</gene>
<dbReference type="GO" id="GO:0006508">
    <property type="term" value="P:proteolysis"/>
    <property type="evidence" value="ECO:0007669"/>
    <property type="project" value="UniProtKB-KW"/>
</dbReference>
<dbReference type="EMBL" id="JAALLH010000002">
    <property type="protein sequence ID" value="NIY69525.1"/>
    <property type="molecule type" value="Genomic_DNA"/>
</dbReference>
<evidence type="ECO:0000256" key="1">
    <source>
        <dbReference type="ARBA" id="ARBA00007074"/>
    </source>
</evidence>
<evidence type="ECO:0000259" key="6">
    <source>
        <dbReference type="PROSITE" id="PS51935"/>
    </source>
</evidence>
<keyword evidence="2" id="KW-0645">Protease</keyword>
<protein>
    <submittedName>
        <fullName evidence="7">NLP/P60 protein</fullName>
    </submittedName>
</protein>
<dbReference type="CDD" id="cd13399">
    <property type="entry name" value="Slt35-like"/>
    <property type="match status" value="1"/>
</dbReference>
<evidence type="ECO:0000313" key="8">
    <source>
        <dbReference type="Proteomes" id="UP000536624"/>
    </source>
</evidence>
<organism evidence="7 8">
    <name type="scientific">Streptomyces malaysiensis</name>
    <dbReference type="NCBI Taxonomy" id="92644"/>
    <lineage>
        <taxon>Bacteria</taxon>
        <taxon>Bacillati</taxon>
        <taxon>Actinomycetota</taxon>
        <taxon>Actinomycetes</taxon>
        <taxon>Kitasatosporales</taxon>
        <taxon>Streptomycetaceae</taxon>
        <taxon>Streptomyces</taxon>
        <taxon>Streptomyces violaceusniger group</taxon>
    </lineage>
</organism>
<dbReference type="Gene3D" id="3.90.1720.10">
    <property type="entry name" value="endopeptidase domain like (from Nostoc punctiforme)"/>
    <property type="match status" value="1"/>
</dbReference>
<comment type="similarity">
    <text evidence="1">Belongs to the peptidase C40 family.</text>
</comment>
<dbReference type="SUPFAM" id="SSF54001">
    <property type="entry name" value="Cysteine proteinases"/>
    <property type="match status" value="1"/>
</dbReference>
<dbReference type="Gene3D" id="1.10.530.10">
    <property type="match status" value="1"/>
</dbReference>
<keyword evidence="5" id="KW-0472">Membrane</keyword>
<comment type="caution">
    <text evidence="7">The sequence shown here is derived from an EMBL/GenBank/DDBJ whole genome shotgun (WGS) entry which is preliminary data.</text>
</comment>
<dbReference type="AlphaFoldDB" id="A0A7X5XA98"/>
<evidence type="ECO:0000256" key="3">
    <source>
        <dbReference type="ARBA" id="ARBA00022801"/>
    </source>
</evidence>
<accession>A0A7X5XA98</accession>
<feature type="domain" description="NlpC/P60" evidence="6">
    <location>
        <begin position="188"/>
        <end position="316"/>
    </location>
</feature>
<dbReference type="PROSITE" id="PS51935">
    <property type="entry name" value="NLPC_P60"/>
    <property type="match status" value="1"/>
</dbReference>
<dbReference type="Pfam" id="PF00877">
    <property type="entry name" value="NLPC_P60"/>
    <property type="match status" value="1"/>
</dbReference>
<evidence type="ECO:0000256" key="5">
    <source>
        <dbReference type="SAM" id="Phobius"/>
    </source>
</evidence>
<evidence type="ECO:0000256" key="2">
    <source>
        <dbReference type="ARBA" id="ARBA00022670"/>
    </source>
</evidence>
<dbReference type="RefSeq" id="WP_167504733.1">
    <property type="nucleotide sequence ID" value="NZ_JAALLH010000002.1"/>
</dbReference>
<proteinExistence type="inferred from homology"/>
<dbReference type="InterPro" id="IPR023346">
    <property type="entry name" value="Lysozyme-like_dom_sf"/>
</dbReference>
<sequence length="316" mass="32988">MSLLTKATTTIGCTLMALPLLAVFLVAALLNSFIPGSGSTTAPGENALTDIPPAMLALYRQAAPECPGLSWTILAAIGKAETDHGRHPTMTSSAGAVGPMQFLPSTFKLYAYPVPADGKRPPTPWDPVDAVFAAARLLCGHGARDGKNLQRAIYAYNPSHAYVTDVLRIARRYATAAPATSPGSPADSIHASAVVSFARRQIGTPYVWGGDGPAEGGFDCSGLTKAAYAHTGITLPRVAQAQYNAGPRLPAGTPLLPGDLLFFGTSPHAITHVGIYTGSHRMIDAPHPGAVVRENTLRLTGTTYQGATRPSLHDAQ</sequence>
<dbReference type="Pfam" id="PF01464">
    <property type="entry name" value="SLT"/>
    <property type="match status" value="1"/>
</dbReference>
<name>A0A7X5XA98_STRMQ</name>
<evidence type="ECO:0000313" key="7">
    <source>
        <dbReference type="EMBL" id="NIY69525.1"/>
    </source>
</evidence>
<dbReference type="GO" id="GO:0008234">
    <property type="term" value="F:cysteine-type peptidase activity"/>
    <property type="evidence" value="ECO:0007669"/>
    <property type="project" value="UniProtKB-KW"/>
</dbReference>
<dbReference type="Proteomes" id="UP000536624">
    <property type="component" value="Unassembled WGS sequence"/>
</dbReference>
<dbReference type="PANTHER" id="PTHR47053:SF1">
    <property type="entry name" value="MUREIN DD-ENDOPEPTIDASE MEPH-RELATED"/>
    <property type="match status" value="1"/>
</dbReference>
<keyword evidence="5" id="KW-0812">Transmembrane</keyword>